<reference evidence="3" key="1">
    <citation type="submission" date="2022-03" db="EMBL/GenBank/DDBJ databases">
        <authorList>
            <person name="Martin C."/>
        </authorList>
    </citation>
    <scope>NUCLEOTIDE SEQUENCE</scope>
</reference>
<organism evidence="3 4">
    <name type="scientific">Owenia fusiformis</name>
    <name type="common">Polychaete worm</name>
    <dbReference type="NCBI Taxonomy" id="6347"/>
    <lineage>
        <taxon>Eukaryota</taxon>
        <taxon>Metazoa</taxon>
        <taxon>Spiralia</taxon>
        <taxon>Lophotrochozoa</taxon>
        <taxon>Annelida</taxon>
        <taxon>Polychaeta</taxon>
        <taxon>Sedentaria</taxon>
        <taxon>Canalipalpata</taxon>
        <taxon>Sabellida</taxon>
        <taxon>Oweniida</taxon>
        <taxon>Oweniidae</taxon>
        <taxon>Owenia</taxon>
    </lineage>
</organism>
<proteinExistence type="predicted"/>
<dbReference type="AlphaFoldDB" id="A0A8S4N6P9"/>
<dbReference type="PANTHER" id="PTHR32026:SF10">
    <property type="entry name" value="METHYLTRANSFERASE-LIKE PROTEIN 24-RELATED"/>
    <property type="match status" value="1"/>
</dbReference>
<keyword evidence="1" id="KW-1133">Transmembrane helix</keyword>
<evidence type="ECO:0000313" key="3">
    <source>
        <dbReference type="EMBL" id="CAH1776715.1"/>
    </source>
</evidence>
<evidence type="ECO:0000259" key="2">
    <source>
        <dbReference type="Pfam" id="PF13383"/>
    </source>
</evidence>
<feature type="transmembrane region" description="Helical" evidence="1">
    <location>
        <begin position="26"/>
        <end position="48"/>
    </location>
</feature>
<dbReference type="InterPro" id="IPR025714">
    <property type="entry name" value="Methyltranfer_dom"/>
</dbReference>
<name>A0A8S4N6P9_OWEFU</name>
<gene>
    <name evidence="3" type="ORF">OFUS_LOCUS3864</name>
</gene>
<protein>
    <recommendedName>
        <fullName evidence="2">Methyltransferase domain-containing protein</fullName>
    </recommendedName>
</protein>
<accession>A0A8S4N6P9</accession>
<dbReference type="EMBL" id="CAIIXF020000002">
    <property type="protein sequence ID" value="CAH1776715.1"/>
    <property type="molecule type" value="Genomic_DNA"/>
</dbReference>
<dbReference type="InterPro" id="IPR026913">
    <property type="entry name" value="METTL24"/>
</dbReference>
<dbReference type="InterPro" id="IPR029063">
    <property type="entry name" value="SAM-dependent_MTases_sf"/>
</dbReference>
<comment type="caution">
    <text evidence="3">The sequence shown here is derived from an EMBL/GenBank/DDBJ whole genome shotgun (WGS) entry which is preliminary data.</text>
</comment>
<dbReference type="SUPFAM" id="SSF53335">
    <property type="entry name" value="S-adenosyl-L-methionine-dependent methyltransferases"/>
    <property type="match status" value="1"/>
</dbReference>
<dbReference type="PANTHER" id="PTHR32026">
    <property type="entry name" value="METHYLTRANSFERASE-LIKE PROTEIN 24"/>
    <property type="match status" value="1"/>
</dbReference>
<sequence length="305" mass="35565">MLIDPNQPPGGETGNYLLAFGKQFRIILVAAVVFLVLSIWNGMFRYVLSSPLQNWQRANEELFVTRDDWDVPHNFTKQMLNATSITETLEILSNYLENKQVWCPEKRRFGHRKDGGKDICVARPFNLVHRQCTVYSFGIGRDFSFDDEIAETCEVFSYDPTIGLEDHKRGQHVHFFNTGIKGEKSRLSDKYRTKTVLEIFRENKHLHTTIDVFKIDVEGSEWEVIKDMHKSGVLSRIKQISMEVHIGKTNNYKERYQILQLLEKAGFKLFQSEPNLHCKVLSKANAMKEIRSCYEVNYINMNFLK</sequence>
<keyword evidence="1" id="KW-0472">Membrane</keyword>
<evidence type="ECO:0000256" key="1">
    <source>
        <dbReference type="SAM" id="Phobius"/>
    </source>
</evidence>
<dbReference type="Proteomes" id="UP000749559">
    <property type="component" value="Unassembled WGS sequence"/>
</dbReference>
<keyword evidence="4" id="KW-1185">Reference proteome</keyword>
<evidence type="ECO:0000313" key="4">
    <source>
        <dbReference type="Proteomes" id="UP000749559"/>
    </source>
</evidence>
<feature type="domain" description="Methyltransferase" evidence="2">
    <location>
        <begin position="94"/>
        <end position="278"/>
    </location>
</feature>
<keyword evidence="1" id="KW-0812">Transmembrane</keyword>
<dbReference type="OrthoDB" id="10006218at2759"/>
<dbReference type="Pfam" id="PF13383">
    <property type="entry name" value="Methyltransf_22"/>
    <property type="match status" value="1"/>
</dbReference>
<dbReference type="Gene3D" id="3.40.50.150">
    <property type="entry name" value="Vaccinia Virus protein VP39"/>
    <property type="match status" value="1"/>
</dbReference>